<organism evidence="19 20">
    <name type="scientific">Paramormyrops kingsleyae</name>
    <dbReference type="NCBI Taxonomy" id="1676925"/>
    <lineage>
        <taxon>Eukaryota</taxon>
        <taxon>Metazoa</taxon>
        <taxon>Chordata</taxon>
        <taxon>Craniata</taxon>
        <taxon>Vertebrata</taxon>
        <taxon>Euteleostomi</taxon>
        <taxon>Actinopterygii</taxon>
        <taxon>Neopterygii</taxon>
        <taxon>Teleostei</taxon>
        <taxon>Osteoglossocephala</taxon>
        <taxon>Osteoglossomorpha</taxon>
        <taxon>Osteoglossiformes</taxon>
        <taxon>Mormyridae</taxon>
        <taxon>Paramormyrops</taxon>
    </lineage>
</organism>
<evidence type="ECO:0000256" key="7">
    <source>
        <dbReference type="ARBA" id="ARBA00022723"/>
    </source>
</evidence>
<evidence type="ECO:0000256" key="6">
    <source>
        <dbReference type="ARBA" id="ARBA00022622"/>
    </source>
</evidence>
<comment type="similarity">
    <text evidence="3 17">Belongs to the alpha-carbonic anhydrase family.</text>
</comment>
<dbReference type="STRING" id="1676925.ENSPKIP00000039199"/>
<keyword evidence="13 17" id="KW-0456">Lyase</keyword>
<evidence type="ECO:0000256" key="10">
    <source>
        <dbReference type="ARBA" id="ARBA00023136"/>
    </source>
</evidence>
<evidence type="ECO:0000256" key="11">
    <source>
        <dbReference type="ARBA" id="ARBA00023157"/>
    </source>
</evidence>
<keyword evidence="14" id="KW-0449">Lipoprotein</keyword>
<comment type="catalytic activity">
    <reaction evidence="16">
        <text>hydrogencarbonate + H(+) = CO2 + H2O</text>
        <dbReference type="Rhea" id="RHEA:10748"/>
        <dbReference type="ChEBI" id="CHEBI:15377"/>
        <dbReference type="ChEBI" id="CHEBI:15378"/>
        <dbReference type="ChEBI" id="CHEBI:16526"/>
        <dbReference type="ChEBI" id="CHEBI:17544"/>
        <dbReference type="EC" id="4.2.1.1"/>
    </reaction>
    <physiologicalReaction direction="left-to-right" evidence="16">
        <dbReference type="Rhea" id="RHEA:10749"/>
    </physiologicalReaction>
    <physiologicalReaction direction="right-to-left" evidence="16">
        <dbReference type="Rhea" id="RHEA:10750"/>
    </physiologicalReaction>
</comment>
<dbReference type="PROSITE" id="PS51144">
    <property type="entry name" value="ALPHA_CA_2"/>
    <property type="match status" value="1"/>
</dbReference>
<keyword evidence="5" id="KW-1003">Cell membrane</keyword>
<dbReference type="GO" id="GO:0005886">
    <property type="term" value="C:plasma membrane"/>
    <property type="evidence" value="ECO:0007669"/>
    <property type="project" value="UniProtKB-SubCell"/>
</dbReference>
<evidence type="ECO:0000256" key="16">
    <source>
        <dbReference type="ARBA" id="ARBA00049061"/>
    </source>
</evidence>
<reference evidence="19" key="2">
    <citation type="submission" date="2025-09" db="UniProtKB">
        <authorList>
            <consortium name="Ensembl"/>
        </authorList>
    </citation>
    <scope>IDENTIFICATION</scope>
</reference>
<dbReference type="OrthoDB" id="429145at2759"/>
<comment type="function">
    <text evidence="15">Catalyzes the reversible hydration of carbon dioxide into bicarbonate and protons and thus is essential to maintaining intracellular and extracellular pH. May stimulate the sodium/bicarbonate transporter activity of SLC4A4 that acts in pH homeostasis. It is essential for acid overload removal from the retina and retina epithelium, and acid release in the choriocapillaris in the choroid.</text>
</comment>
<evidence type="ECO:0000256" key="8">
    <source>
        <dbReference type="ARBA" id="ARBA00022729"/>
    </source>
</evidence>
<evidence type="ECO:0000256" key="1">
    <source>
        <dbReference type="ARBA" id="ARBA00001947"/>
    </source>
</evidence>
<evidence type="ECO:0000256" key="13">
    <source>
        <dbReference type="ARBA" id="ARBA00023239"/>
    </source>
</evidence>
<evidence type="ECO:0000256" key="5">
    <source>
        <dbReference type="ARBA" id="ARBA00022475"/>
    </source>
</evidence>
<reference evidence="19" key="1">
    <citation type="submission" date="2025-08" db="UniProtKB">
        <authorList>
            <consortium name="Ensembl"/>
        </authorList>
    </citation>
    <scope>IDENTIFICATION</scope>
</reference>
<keyword evidence="20" id="KW-1185">Reference proteome</keyword>
<keyword evidence="10" id="KW-0472">Membrane</keyword>
<dbReference type="FunFam" id="3.10.200.10:FF:000003">
    <property type="entry name" value="Carbonic anhydrase 12"/>
    <property type="match status" value="1"/>
</dbReference>
<evidence type="ECO:0000256" key="3">
    <source>
        <dbReference type="ARBA" id="ARBA00010718"/>
    </source>
</evidence>
<keyword evidence="7 17" id="KW-0479">Metal-binding</keyword>
<dbReference type="GO" id="GO:0098552">
    <property type="term" value="C:side of membrane"/>
    <property type="evidence" value="ECO:0007669"/>
    <property type="project" value="UniProtKB-KW"/>
</dbReference>
<dbReference type="PANTHER" id="PTHR18952:SF95">
    <property type="entry name" value="CARBONIC ANHYDRASE 4"/>
    <property type="match status" value="1"/>
</dbReference>
<dbReference type="InterPro" id="IPR001148">
    <property type="entry name" value="CA_dom"/>
</dbReference>
<dbReference type="InterPro" id="IPR023561">
    <property type="entry name" value="Carbonic_anhydrase_a-class"/>
</dbReference>
<dbReference type="InterPro" id="IPR018338">
    <property type="entry name" value="Carbonic_anhydrase_a-class_CS"/>
</dbReference>
<evidence type="ECO:0000256" key="9">
    <source>
        <dbReference type="ARBA" id="ARBA00022833"/>
    </source>
</evidence>
<keyword evidence="8 17" id="KW-0732">Signal</keyword>
<keyword evidence="12" id="KW-0325">Glycoprotein</keyword>
<comment type="function">
    <text evidence="17">Reversible hydration of carbon dioxide.</text>
</comment>
<proteinExistence type="inferred from homology"/>
<dbReference type="SUPFAM" id="SSF51069">
    <property type="entry name" value="Carbonic anhydrase"/>
    <property type="match status" value="1"/>
</dbReference>
<keyword evidence="11" id="KW-1015">Disulfide bond</keyword>
<evidence type="ECO:0000256" key="14">
    <source>
        <dbReference type="ARBA" id="ARBA00023288"/>
    </source>
</evidence>
<dbReference type="SMART" id="SM01057">
    <property type="entry name" value="Carb_anhydrase"/>
    <property type="match status" value="1"/>
</dbReference>
<dbReference type="PANTHER" id="PTHR18952">
    <property type="entry name" value="CARBONIC ANHYDRASE"/>
    <property type="match status" value="1"/>
</dbReference>
<dbReference type="CTD" id="555196"/>
<dbReference type="GO" id="GO:0008270">
    <property type="term" value="F:zinc ion binding"/>
    <property type="evidence" value="ECO:0007669"/>
    <property type="project" value="UniProtKB-UniRule"/>
</dbReference>
<feature type="signal peptide" evidence="17">
    <location>
        <begin position="1"/>
        <end position="20"/>
    </location>
</feature>
<dbReference type="Proteomes" id="UP000261540">
    <property type="component" value="Unplaced"/>
</dbReference>
<dbReference type="KEGG" id="pki:111854705"/>
<evidence type="ECO:0000256" key="15">
    <source>
        <dbReference type="ARBA" id="ARBA00045603"/>
    </source>
</evidence>
<evidence type="ECO:0000256" key="2">
    <source>
        <dbReference type="ARBA" id="ARBA00004609"/>
    </source>
</evidence>
<dbReference type="CDD" id="cd03117">
    <property type="entry name" value="alpha_CA_IV_XV_like"/>
    <property type="match status" value="1"/>
</dbReference>
<accession>A0A3B3T8T0</accession>
<evidence type="ECO:0000259" key="18">
    <source>
        <dbReference type="PROSITE" id="PS51144"/>
    </source>
</evidence>
<dbReference type="Pfam" id="PF00194">
    <property type="entry name" value="Carb_anhydrase"/>
    <property type="match status" value="1"/>
</dbReference>
<comment type="subcellular location">
    <subcellularLocation>
        <location evidence="2">Cell membrane</location>
        <topology evidence="2">Lipid-anchor</topology>
        <topology evidence="2">GPI-anchor</topology>
    </subcellularLocation>
</comment>
<keyword evidence="6" id="KW-0336">GPI-anchor</keyword>
<evidence type="ECO:0000256" key="12">
    <source>
        <dbReference type="ARBA" id="ARBA00023180"/>
    </source>
</evidence>
<dbReference type="AlphaFoldDB" id="A0A3B3T8T0"/>
<dbReference type="EC" id="4.2.1.1" evidence="17"/>
<dbReference type="PROSITE" id="PS00162">
    <property type="entry name" value="ALPHA_CA_1"/>
    <property type="match status" value="1"/>
</dbReference>
<dbReference type="GeneTree" id="ENSGT00940000155690"/>
<comment type="subunit">
    <text evidence="4">Interacts with SLC4A4.</text>
</comment>
<dbReference type="Gene3D" id="3.10.200.10">
    <property type="entry name" value="Alpha carbonic anhydrase"/>
    <property type="match status" value="1"/>
</dbReference>
<evidence type="ECO:0000256" key="17">
    <source>
        <dbReference type="RuleBase" id="RU367011"/>
    </source>
</evidence>
<name>A0A3B3T8T0_9TELE</name>
<feature type="domain" description="Alpha-carbonic anhydrase" evidence="18">
    <location>
        <begin position="20"/>
        <end position="282"/>
    </location>
</feature>
<keyword evidence="9 17" id="KW-0862">Zinc</keyword>
<comment type="cofactor">
    <cofactor evidence="1 17">
        <name>Zn(2+)</name>
        <dbReference type="ChEBI" id="CHEBI:29105"/>
    </cofactor>
</comment>
<feature type="chain" id="PRO_5025091814" description="Carbonic anhydrase" evidence="17">
    <location>
        <begin position="21"/>
        <end position="307"/>
    </location>
</feature>
<evidence type="ECO:0000256" key="4">
    <source>
        <dbReference type="ARBA" id="ARBA00011736"/>
    </source>
</evidence>
<dbReference type="Ensembl" id="ENSPKIT00000020198.1">
    <property type="protein sequence ID" value="ENSPKIP00000039199.1"/>
    <property type="gene ID" value="ENSPKIG00000016649.1"/>
</dbReference>
<dbReference type="InterPro" id="IPR036398">
    <property type="entry name" value="CA_dom_sf"/>
</dbReference>
<protein>
    <recommendedName>
        <fullName evidence="17">Carbonic anhydrase</fullName>
        <ecNumber evidence="17">4.2.1.1</ecNumber>
    </recommendedName>
</protein>
<sequence>MKAHFFSLLLASFLKSRTDAAWCYNSEMSCTSTCTGPEFWSNMSNSECNGLSQSPINIVTRKTEQDPDLTPIQLIKYQESHSWNIRNSGKSVQVNIPHGPLISGGKLKTFYRAVQFHLHWGKNGSPGSEHTVDGEQYPMELHIVHIKQQYTSLAEALRDPTGLAVLGFFYEMSVNNNRNYDPISSALNKIIETGANTTIPNMTLASVIPPQETLTNYFRYQGSLTTPNCAESVVWTVFESTIPISISQLSEFSKLKFQDGNPLTYNYRSVQPLNSRKVYRSGSDAVLASAALLAATVLVSITLSQSG</sequence>
<evidence type="ECO:0000313" key="19">
    <source>
        <dbReference type="Ensembl" id="ENSPKIP00000039199.1"/>
    </source>
</evidence>
<dbReference type="GO" id="GO:0004089">
    <property type="term" value="F:carbonate dehydratase activity"/>
    <property type="evidence" value="ECO:0007669"/>
    <property type="project" value="UniProtKB-UniRule"/>
</dbReference>
<evidence type="ECO:0000313" key="20">
    <source>
        <dbReference type="Proteomes" id="UP000261540"/>
    </source>
</evidence>
<dbReference type="InterPro" id="IPR041874">
    <property type="entry name" value="CA4/CA15"/>
</dbReference>